<organism evidence="4 5">
    <name type="scientific">Paenibacillus antarcticus</name>
    <dbReference type="NCBI Taxonomy" id="253703"/>
    <lineage>
        <taxon>Bacteria</taxon>
        <taxon>Bacillati</taxon>
        <taxon>Bacillota</taxon>
        <taxon>Bacilli</taxon>
        <taxon>Bacillales</taxon>
        <taxon>Paenibacillaceae</taxon>
        <taxon>Paenibacillus</taxon>
    </lineage>
</organism>
<dbReference type="GeneID" id="31573816"/>
<dbReference type="SUPFAM" id="SSF55729">
    <property type="entry name" value="Acyl-CoA N-acyltransferases (Nat)"/>
    <property type="match status" value="1"/>
</dbReference>
<proteinExistence type="predicted"/>
<evidence type="ECO:0000313" key="5">
    <source>
        <dbReference type="Proteomes" id="UP000077355"/>
    </source>
</evidence>
<dbReference type="Proteomes" id="UP000077355">
    <property type="component" value="Unassembled WGS sequence"/>
</dbReference>
<keyword evidence="2" id="KW-0012">Acyltransferase</keyword>
<feature type="domain" description="N-acetyltransferase" evidence="3">
    <location>
        <begin position="1"/>
        <end position="134"/>
    </location>
</feature>
<protein>
    <submittedName>
        <fullName evidence="4">GNAT family acetyltransferase</fullName>
    </submittedName>
</protein>
<name>A0A168KLA4_9BACL</name>
<dbReference type="AlphaFoldDB" id="A0A168KLA4"/>
<keyword evidence="1 4" id="KW-0808">Transferase</keyword>
<comment type="caution">
    <text evidence="4">The sequence shown here is derived from an EMBL/GenBank/DDBJ whole genome shotgun (WGS) entry which is preliminary data.</text>
</comment>
<dbReference type="CDD" id="cd04301">
    <property type="entry name" value="NAT_SF"/>
    <property type="match status" value="1"/>
</dbReference>
<dbReference type="Pfam" id="PF13673">
    <property type="entry name" value="Acetyltransf_10"/>
    <property type="match status" value="1"/>
</dbReference>
<dbReference type="InterPro" id="IPR045039">
    <property type="entry name" value="NSI-like"/>
</dbReference>
<dbReference type="InterPro" id="IPR016181">
    <property type="entry name" value="Acyl_CoA_acyltransferase"/>
</dbReference>
<dbReference type="Gene3D" id="3.40.630.30">
    <property type="match status" value="1"/>
</dbReference>
<dbReference type="PROSITE" id="PS51186">
    <property type="entry name" value="GNAT"/>
    <property type="match status" value="1"/>
</dbReference>
<dbReference type="PANTHER" id="PTHR43626">
    <property type="entry name" value="ACYL-COA N-ACYLTRANSFERASE"/>
    <property type="match status" value="1"/>
</dbReference>
<dbReference type="GO" id="GO:0008080">
    <property type="term" value="F:N-acetyltransferase activity"/>
    <property type="evidence" value="ECO:0007669"/>
    <property type="project" value="InterPro"/>
</dbReference>
<accession>A0A168KLA4</accession>
<evidence type="ECO:0000313" key="4">
    <source>
        <dbReference type="EMBL" id="OAB42171.1"/>
    </source>
</evidence>
<dbReference type="OrthoDB" id="8453373at2"/>
<reference evidence="4 5" key="1">
    <citation type="submission" date="2016-03" db="EMBL/GenBank/DDBJ databases">
        <title>Draft genome sequence of Paenibacillus antarcticus CECT 5836.</title>
        <authorList>
            <person name="Shin S.-K."/>
            <person name="Yi H."/>
        </authorList>
    </citation>
    <scope>NUCLEOTIDE SEQUENCE [LARGE SCALE GENOMIC DNA]</scope>
    <source>
        <strain evidence="4 5">CECT 5836</strain>
    </source>
</reference>
<evidence type="ECO:0000259" key="3">
    <source>
        <dbReference type="PROSITE" id="PS51186"/>
    </source>
</evidence>
<dbReference type="GO" id="GO:0005737">
    <property type="term" value="C:cytoplasm"/>
    <property type="evidence" value="ECO:0007669"/>
    <property type="project" value="TreeGrafter"/>
</dbReference>
<evidence type="ECO:0000256" key="2">
    <source>
        <dbReference type="ARBA" id="ARBA00023315"/>
    </source>
</evidence>
<dbReference type="InterPro" id="IPR000182">
    <property type="entry name" value="GNAT_dom"/>
</dbReference>
<dbReference type="EMBL" id="LVJI01000037">
    <property type="protein sequence ID" value="OAB42171.1"/>
    <property type="molecule type" value="Genomic_DNA"/>
</dbReference>
<keyword evidence="5" id="KW-1185">Reference proteome</keyword>
<dbReference type="PANTHER" id="PTHR43626:SF4">
    <property type="entry name" value="GCN5-RELATED N-ACETYLTRANSFERASE 2, CHLOROPLASTIC"/>
    <property type="match status" value="1"/>
</dbReference>
<dbReference type="RefSeq" id="WP_038573410.1">
    <property type="nucleotide sequence ID" value="NZ_CP043611.1"/>
</dbReference>
<sequence>MSIYYASSKEDITKDALQELFLSVEWESGKYPNELLQAIGGSHSIVTAWEGGKLVGLINALSDGVLTVYFHYMLINPSYQSIGIGKEMMNIMLDRYKGCKTKVLISYPHAVDFYNKFGFNTEDGATPMFISELI</sequence>
<evidence type="ECO:0000256" key="1">
    <source>
        <dbReference type="ARBA" id="ARBA00022679"/>
    </source>
</evidence>
<gene>
    <name evidence="4" type="ORF">PBAT_20345</name>
</gene>